<protein>
    <submittedName>
        <fullName evidence="2">Helix-turn-helix domain-containing protein</fullName>
    </submittedName>
</protein>
<evidence type="ECO:0000313" key="2">
    <source>
        <dbReference type="EMBL" id="MDI5967159.1"/>
    </source>
</evidence>
<dbReference type="InterPro" id="IPR041657">
    <property type="entry name" value="HTH_17"/>
</dbReference>
<evidence type="ECO:0000259" key="1">
    <source>
        <dbReference type="Pfam" id="PF12728"/>
    </source>
</evidence>
<reference evidence="2 3" key="1">
    <citation type="submission" date="2023-05" db="EMBL/GenBank/DDBJ databases">
        <title>Streptantibioticus silvisoli sp. nov., acidotolerant actinomycetes 1 from pine litter.</title>
        <authorList>
            <person name="Swiecimska M."/>
            <person name="Golinska P."/>
            <person name="Sangal V."/>
            <person name="Wachnowicz B."/>
            <person name="Goodfellow M."/>
        </authorList>
    </citation>
    <scope>NUCLEOTIDE SEQUENCE [LARGE SCALE GENOMIC DNA]</scope>
    <source>
        <strain evidence="2 3">SL54</strain>
    </source>
</reference>
<dbReference type="Proteomes" id="UP001156398">
    <property type="component" value="Unassembled WGS sequence"/>
</dbReference>
<organism evidence="2 3">
    <name type="scientific">Streptantibioticus silvisoli</name>
    <dbReference type="NCBI Taxonomy" id="2705255"/>
    <lineage>
        <taxon>Bacteria</taxon>
        <taxon>Bacillati</taxon>
        <taxon>Actinomycetota</taxon>
        <taxon>Actinomycetes</taxon>
        <taxon>Kitasatosporales</taxon>
        <taxon>Streptomycetaceae</taxon>
        <taxon>Streptantibioticus</taxon>
    </lineage>
</organism>
<keyword evidence="3" id="KW-1185">Reference proteome</keyword>
<dbReference type="EMBL" id="JAAGKO020000075">
    <property type="protein sequence ID" value="MDI5967159.1"/>
    <property type="molecule type" value="Genomic_DNA"/>
</dbReference>
<comment type="caution">
    <text evidence="2">The sequence shown here is derived from an EMBL/GenBank/DDBJ whole genome shotgun (WGS) entry which is preliminary data.</text>
</comment>
<sequence>MLCLDDVLAELKMSRAAFYRLRAKGQAPRTVKLPSGQLRFRRADLDQWLTACEQTAA</sequence>
<dbReference type="RefSeq" id="WP_271324779.1">
    <property type="nucleotide sequence ID" value="NZ_JAAGKO020000075.1"/>
</dbReference>
<dbReference type="Pfam" id="PF12728">
    <property type="entry name" value="HTH_17"/>
    <property type="match status" value="1"/>
</dbReference>
<accession>A0ABT6W9X5</accession>
<feature type="domain" description="Helix-turn-helix" evidence="1">
    <location>
        <begin position="5"/>
        <end position="52"/>
    </location>
</feature>
<evidence type="ECO:0000313" key="3">
    <source>
        <dbReference type="Proteomes" id="UP001156398"/>
    </source>
</evidence>
<proteinExistence type="predicted"/>
<gene>
    <name evidence="2" type="ORF">POF43_031295</name>
</gene>
<name>A0ABT6W9X5_9ACTN</name>